<keyword evidence="2" id="KW-1185">Reference proteome</keyword>
<gene>
    <name evidence="1" type="ORF">VB776_00430</name>
</gene>
<dbReference type="Proteomes" id="UP001303899">
    <property type="component" value="Unassembled WGS sequence"/>
</dbReference>
<dbReference type="EMBL" id="JAYGIL010000002">
    <property type="protein sequence ID" value="MEA5401357.1"/>
    <property type="molecule type" value="Genomic_DNA"/>
</dbReference>
<organism evidence="1 2">
    <name type="scientific">Arcicella gelida</name>
    <dbReference type="NCBI Taxonomy" id="2984195"/>
    <lineage>
        <taxon>Bacteria</taxon>
        <taxon>Pseudomonadati</taxon>
        <taxon>Bacteroidota</taxon>
        <taxon>Cytophagia</taxon>
        <taxon>Cytophagales</taxon>
        <taxon>Flectobacillaceae</taxon>
        <taxon>Arcicella</taxon>
    </lineage>
</organism>
<accession>A0ABU5RYU2</accession>
<name>A0ABU5RYU2_9BACT</name>
<dbReference type="RefSeq" id="WP_323324923.1">
    <property type="nucleotide sequence ID" value="NZ_JAYGIL010000002.1"/>
</dbReference>
<protein>
    <submittedName>
        <fullName evidence="1">Uncharacterized protein</fullName>
    </submittedName>
</protein>
<proteinExistence type="predicted"/>
<evidence type="ECO:0000313" key="1">
    <source>
        <dbReference type="EMBL" id="MEA5401357.1"/>
    </source>
</evidence>
<sequence>MKIIFLLYFIIIPKVIFAQNSFESKSADSLFFAGYFKEELQLRQKLAVSSDVTNKLEHIFMLENTQCNLFLQANDLEKAKVSFSKLAAQYQKSTQKQALVFG</sequence>
<comment type="caution">
    <text evidence="1">The sequence shown here is derived from an EMBL/GenBank/DDBJ whole genome shotgun (WGS) entry which is preliminary data.</text>
</comment>
<evidence type="ECO:0000313" key="2">
    <source>
        <dbReference type="Proteomes" id="UP001303899"/>
    </source>
</evidence>
<reference evidence="1 2" key="1">
    <citation type="submission" date="2023-12" db="EMBL/GenBank/DDBJ databases">
        <title>Novel species of the genus Arcicella isolated from rivers.</title>
        <authorList>
            <person name="Lu H."/>
        </authorList>
    </citation>
    <scope>NUCLEOTIDE SEQUENCE [LARGE SCALE GENOMIC DNA]</scope>
    <source>
        <strain evidence="1 2">DC2W</strain>
    </source>
</reference>